<dbReference type="Gene3D" id="1.20.120.450">
    <property type="entry name" value="dinb family like domain"/>
    <property type="match status" value="1"/>
</dbReference>
<protein>
    <recommendedName>
        <fullName evidence="4">DinB superfamily protein</fullName>
    </recommendedName>
</protein>
<dbReference type="Pfam" id="PF04978">
    <property type="entry name" value="MST"/>
    <property type="match status" value="1"/>
</dbReference>
<feature type="region of interest" description="Disordered" evidence="1">
    <location>
        <begin position="1"/>
        <end position="23"/>
    </location>
</feature>
<evidence type="ECO:0000256" key="1">
    <source>
        <dbReference type="SAM" id="MobiDB-lite"/>
    </source>
</evidence>
<dbReference type="InterPro" id="IPR007061">
    <property type="entry name" value="MST-like"/>
</dbReference>
<dbReference type="SUPFAM" id="SSF109854">
    <property type="entry name" value="DinB/YfiT-like putative metalloenzymes"/>
    <property type="match status" value="1"/>
</dbReference>
<gene>
    <name evidence="2" type="ORF">GA0074704_2566</name>
</gene>
<dbReference type="EMBL" id="LT607751">
    <property type="protein sequence ID" value="SCG50938.1"/>
    <property type="molecule type" value="Genomic_DNA"/>
</dbReference>
<accession>A0A1C5HY55</accession>
<dbReference type="InterPro" id="IPR034660">
    <property type="entry name" value="DinB/YfiT-like"/>
</dbReference>
<reference evidence="2 3" key="1">
    <citation type="submission" date="2016-06" db="EMBL/GenBank/DDBJ databases">
        <authorList>
            <person name="Kjaerup R.B."/>
            <person name="Dalgaard T.S."/>
            <person name="Juul-Madsen H.R."/>
        </authorList>
    </citation>
    <scope>NUCLEOTIDE SEQUENCE [LARGE SCALE GENOMIC DNA]</scope>
    <source>
        <strain evidence="2 3">DSM 45097</strain>
    </source>
</reference>
<name>A0A1C5HY55_9ACTN</name>
<evidence type="ECO:0008006" key="4">
    <source>
        <dbReference type="Google" id="ProtNLM"/>
    </source>
</evidence>
<dbReference type="AlphaFoldDB" id="A0A1C5HY55"/>
<feature type="compositionally biased region" description="Polar residues" evidence="1">
    <location>
        <begin position="14"/>
        <end position="23"/>
    </location>
</feature>
<dbReference type="Proteomes" id="UP000198210">
    <property type="component" value="Chromosome I"/>
</dbReference>
<sequence>MDAGKCRWGGVRSGRTTNERQAAMSVSDQVRTGERADLLAVLQRHRGFLRHTVRDLTDEQAAQRSTASELCLGGLLKHVAVTEERWARFAVGGAEAMQSTPIDWAGQFRMAEGETLAGLLAEYDRVAAGTDALVTTLDLDASHPLPEAPWFEPGAAWSVRRVLLHVIAETAQHAGHADVIRESIDGAKTMG</sequence>
<proteinExistence type="predicted"/>
<evidence type="ECO:0000313" key="3">
    <source>
        <dbReference type="Proteomes" id="UP000198210"/>
    </source>
</evidence>
<keyword evidence="3" id="KW-1185">Reference proteome</keyword>
<evidence type="ECO:0000313" key="2">
    <source>
        <dbReference type="EMBL" id="SCG50938.1"/>
    </source>
</evidence>
<organism evidence="2 3">
    <name type="scientific">Micromonospora siamensis</name>
    <dbReference type="NCBI Taxonomy" id="299152"/>
    <lineage>
        <taxon>Bacteria</taxon>
        <taxon>Bacillati</taxon>
        <taxon>Actinomycetota</taxon>
        <taxon>Actinomycetes</taxon>
        <taxon>Micromonosporales</taxon>
        <taxon>Micromonosporaceae</taxon>
        <taxon>Micromonospora</taxon>
    </lineage>
</organism>